<comment type="caution">
    <text evidence="3">The sequence shown here is derived from an EMBL/GenBank/DDBJ whole genome shotgun (WGS) entry which is preliminary data.</text>
</comment>
<reference evidence="3" key="1">
    <citation type="submission" date="2018-06" db="EMBL/GenBank/DDBJ databases">
        <title>Paenibacillus xerothermodurans sp. nov. an extremely dry heat resistant spore forming bacterium isolated from the soil of Cape Canaveral, Florida.</title>
        <authorList>
            <person name="Seuylemezian A."/>
            <person name="Kaur N."/>
            <person name="Patil P."/>
            <person name="Patil P."/>
            <person name="Mayilraj S."/>
            <person name="Vaishampayan P."/>
        </authorList>
    </citation>
    <scope>NUCLEOTIDE SEQUENCE [LARGE SCALE GENOMIC DNA]</scope>
    <source>
        <strain evidence="3">ATCC 27380</strain>
    </source>
</reference>
<sequence length="456" mass="51639">MYKRMSAIAFPILLIALFGTGVWGYMEHRDKNSILVKAETAYQRAFHDLSFHVDKLHTELGNTLALNTDSHSSYRKGLTNAWRITSEAQNEVNQLPLSLMPFHRTEEFLANTANFAYRAAMRDLGKQPLTQDELGTLNALYKHSAEISADLRDMQAKVLQNNLRWMDVETALATHREPLDNTIIDGFQTVDKKVAEYADVRWSPSLLNAYQTRNMSSLSGKDVTPEEVRQKSAQFLGIQDPAQIQVVESGADTDYRVYTVTAPKANAPDGAQMDYSSKGGQLLWFSADRGVGNRQLDLRQARDKAAEFLDTHGYKNMTAISYDEYGNAVNITFATRNNDVINYLEKMAVRVAMDNGEVLGLQANDYVFEHKDRQFKEPAINVADARKVLNSNFQVQREQVALIRNDVDEEVLCHEFTGRINGGMYRIYINTETGTEEKVERLRELEQQIDQTAVDG</sequence>
<dbReference type="Proteomes" id="UP000214746">
    <property type="component" value="Unassembled WGS sequence"/>
</dbReference>
<feature type="domain" description="Sporulation protein YpeB PepSY1 and PepSY2" evidence="1">
    <location>
        <begin position="185"/>
        <end position="375"/>
    </location>
</feature>
<accession>A0A2W1NEB8</accession>
<feature type="domain" description="Sporulation protein YpeB N-terminal" evidence="2">
    <location>
        <begin position="31"/>
        <end position="167"/>
    </location>
</feature>
<dbReference type="InterPro" id="IPR014239">
    <property type="entry name" value="YpeB_PepSY1-2"/>
</dbReference>
<evidence type="ECO:0000259" key="2">
    <source>
        <dbReference type="Pfam" id="PF20769"/>
    </source>
</evidence>
<dbReference type="RefSeq" id="WP_089199113.1">
    <property type="nucleotide sequence ID" value="NZ_NHRJ02000002.1"/>
</dbReference>
<dbReference type="Pfam" id="PF14620">
    <property type="entry name" value="YPEB_PepSY1-2"/>
    <property type="match status" value="1"/>
</dbReference>
<dbReference type="NCBIfam" id="TIGR02889">
    <property type="entry name" value="spore_YpeB"/>
    <property type="match status" value="1"/>
</dbReference>
<gene>
    <name evidence="3" type="primary">ypeB</name>
    <name evidence="3" type="ORF">CBW46_006110</name>
</gene>
<evidence type="ECO:0000259" key="1">
    <source>
        <dbReference type="Pfam" id="PF14620"/>
    </source>
</evidence>
<name>A0A2W1NEB8_PAEXE</name>
<evidence type="ECO:0000313" key="3">
    <source>
        <dbReference type="EMBL" id="PZE21970.1"/>
    </source>
</evidence>
<dbReference type="AlphaFoldDB" id="A0A2W1NEB8"/>
<organism evidence="3 4">
    <name type="scientific">Paenibacillus xerothermodurans</name>
    <dbReference type="NCBI Taxonomy" id="1977292"/>
    <lineage>
        <taxon>Bacteria</taxon>
        <taxon>Bacillati</taxon>
        <taxon>Bacillota</taxon>
        <taxon>Bacilli</taxon>
        <taxon>Bacillales</taxon>
        <taxon>Paenibacillaceae</taxon>
        <taxon>Paenibacillus</taxon>
    </lineage>
</organism>
<dbReference type="EMBL" id="NHRJ02000002">
    <property type="protein sequence ID" value="PZE21970.1"/>
    <property type="molecule type" value="Genomic_DNA"/>
</dbReference>
<keyword evidence="4" id="KW-1185">Reference proteome</keyword>
<proteinExistence type="predicted"/>
<dbReference type="InterPro" id="IPR048402">
    <property type="entry name" value="YpeB_N"/>
</dbReference>
<protein>
    <submittedName>
        <fullName evidence="3">Germination protein YpeB</fullName>
    </submittedName>
</protein>
<evidence type="ECO:0000313" key="4">
    <source>
        <dbReference type="Proteomes" id="UP000214746"/>
    </source>
</evidence>
<dbReference type="OrthoDB" id="2372097at2"/>
<dbReference type="GO" id="GO:0009847">
    <property type="term" value="P:spore germination"/>
    <property type="evidence" value="ECO:0007669"/>
    <property type="project" value="InterPro"/>
</dbReference>
<dbReference type="Pfam" id="PF20769">
    <property type="entry name" value="YPEB_N"/>
    <property type="match status" value="1"/>
</dbReference>